<feature type="transmembrane region" description="Helical" evidence="1">
    <location>
        <begin position="29"/>
        <end position="47"/>
    </location>
</feature>
<keyword evidence="1" id="KW-1133">Transmembrane helix</keyword>
<evidence type="ECO:0000256" key="1">
    <source>
        <dbReference type="SAM" id="Phobius"/>
    </source>
</evidence>
<sequence>MIRNIRLGAAGFFALLAVMVDFASRLMSVLTDGALLAVAVVILLPLLKKQ</sequence>
<evidence type="ECO:0000313" key="2">
    <source>
        <dbReference type="EMBL" id="MEE9657555.1"/>
    </source>
</evidence>
<gene>
    <name evidence="2" type="ORF">V4836_26235</name>
</gene>
<dbReference type="Pfam" id="PF13064">
    <property type="entry name" value="DUF3927"/>
    <property type="match status" value="1"/>
</dbReference>
<keyword evidence="1" id="KW-0812">Transmembrane</keyword>
<dbReference type="AlphaFoldDB" id="A0AB35XDW3"/>
<organism evidence="2 3">
    <name type="scientific">Kluyvera ascorbata</name>
    <dbReference type="NCBI Taxonomy" id="51288"/>
    <lineage>
        <taxon>Bacteria</taxon>
        <taxon>Pseudomonadati</taxon>
        <taxon>Pseudomonadota</taxon>
        <taxon>Gammaproteobacteria</taxon>
        <taxon>Enterobacterales</taxon>
        <taxon>Enterobacteriaceae</taxon>
        <taxon>Kluyvera</taxon>
    </lineage>
</organism>
<proteinExistence type="predicted"/>
<dbReference type="EMBL" id="JAZKKV010000004">
    <property type="protein sequence ID" value="MEE9657555.1"/>
    <property type="molecule type" value="Genomic_DNA"/>
</dbReference>
<evidence type="ECO:0000313" key="3">
    <source>
        <dbReference type="Proteomes" id="UP001331691"/>
    </source>
</evidence>
<keyword evidence="1" id="KW-0472">Membrane</keyword>
<dbReference type="InterPro" id="IPR025169">
    <property type="entry name" value="DUF3927"/>
</dbReference>
<reference evidence="2 3" key="1">
    <citation type="submission" date="2023-10" db="EMBL/GenBank/DDBJ databases">
        <title>Wastewater isolates of ESBL- and carbapenemase-producing Gram-negative bacteria from New Zealand.</title>
        <authorList>
            <person name="Straub C."/>
            <person name="Weaver L."/>
            <person name="Cornelius A."/>
            <person name="Mcgill E."/>
            <person name="Dyet K."/>
            <person name="White L."/>
            <person name="Pattis I."/>
        </authorList>
    </citation>
    <scope>NUCLEOTIDE SEQUENCE [LARGE SCALE GENOMIC DNA]</scope>
    <source>
        <strain evidence="2 3">ESBL09</strain>
    </source>
</reference>
<accession>A0AB35XDW3</accession>
<protein>
    <submittedName>
        <fullName evidence="2">DUF3927 family protein</fullName>
    </submittedName>
</protein>
<dbReference type="Proteomes" id="UP001331691">
    <property type="component" value="Unassembled WGS sequence"/>
</dbReference>
<name>A0AB35XDW3_9ENTR</name>
<dbReference type="RefSeq" id="WP_139300345.1">
    <property type="nucleotide sequence ID" value="NZ_JAZKKV010000004.1"/>
</dbReference>
<comment type="caution">
    <text evidence="2">The sequence shown here is derived from an EMBL/GenBank/DDBJ whole genome shotgun (WGS) entry which is preliminary data.</text>
</comment>
<keyword evidence="3" id="KW-1185">Reference proteome</keyword>